<dbReference type="EMBL" id="CP059165">
    <property type="protein sequence ID" value="QLL09001.1"/>
    <property type="molecule type" value="Genomic_DNA"/>
</dbReference>
<dbReference type="Proteomes" id="UP000510682">
    <property type="component" value="Chromosome"/>
</dbReference>
<dbReference type="Gene3D" id="3.40.50.10140">
    <property type="entry name" value="Toll/interleukin-1 receptor homology (TIR) domain"/>
    <property type="match status" value="1"/>
</dbReference>
<reference evidence="3" key="1">
    <citation type="submission" date="2020-07" db="EMBL/GenBank/DDBJ databases">
        <title>Description of Mycobacterium gordonae subsp. intergordonae subsp.nov. and Mycobacterium gordonae subsp. gordonae subsp. nov.</title>
        <authorList>
            <person name="Huang H."/>
        </authorList>
    </citation>
    <scope>NUCLEOTIDE SEQUENCE [LARGE SCALE GENOMIC DNA]</scope>
    <source>
        <strain evidence="3">24T</strain>
    </source>
</reference>
<sequence>MSSPPRVFMSYSHDDDEHRDWVLQLAYRLRGNGVDVCLDRWDVALGGNLAHFMERAADDACRVIAVVSEKYSKKCNDRSGGAGVEAQMLSARLYAELDSNTVIPIIRNNPDAALPAFLSGRLWQDFRDATTQETAYERLLRDIHGVAVDAVPPIGPNPFEGRTETEAKLAIRNSPERWHSPAFQGDVEFVASQNSGNYSIGSGESQFTLNIDWLRTQVRAYRDPGDIAHVAVITRARERTDLLAGVSQFDTSNRVVYASIGDAFVLHNRNGFWALLYVDKLYTRVGHLNREDLVDFRYAIQPNRTPDFSGFVFPHTDA</sequence>
<evidence type="ECO:0000259" key="2">
    <source>
        <dbReference type="PROSITE" id="PS51534"/>
    </source>
</evidence>
<accession>A0A7D6E3Q6</accession>
<proteinExistence type="predicted"/>
<dbReference type="KEGG" id="mgor:H0P51_08970"/>
<evidence type="ECO:0000259" key="1">
    <source>
        <dbReference type="PROSITE" id="PS50104"/>
    </source>
</evidence>
<name>A0A7D6E3Q6_9MYCO</name>
<feature type="domain" description="SEFIR" evidence="2">
    <location>
        <begin position="4"/>
        <end position="135"/>
    </location>
</feature>
<dbReference type="AlphaFoldDB" id="A0A7D6E3Q6"/>
<gene>
    <name evidence="3" type="ORF">H0P51_08970</name>
</gene>
<feature type="domain" description="TIR" evidence="1">
    <location>
        <begin position="3"/>
        <end position="143"/>
    </location>
</feature>
<dbReference type="InterPro" id="IPR035897">
    <property type="entry name" value="Toll_tir_struct_dom_sf"/>
</dbReference>
<evidence type="ECO:0000313" key="4">
    <source>
        <dbReference type="Proteomes" id="UP000510682"/>
    </source>
</evidence>
<dbReference type="InterPro" id="IPR000157">
    <property type="entry name" value="TIR_dom"/>
</dbReference>
<dbReference type="SUPFAM" id="SSF52200">
    <property type="entry name" value="Toll/Interleukin receptor TIR domain"/>
    <property type="match status" value="1"/>
</dbReference>
<reference evidence="3" key="2">
    <citation type="submission" date="2020-07" db="EMBL/GenBank/DDBJ databases">
        <authorList>
            <person name="Yu X."/>
        </authorList>
    </citation>
    <scope>NUCLEOTIDE SEQUENCE [LARGE SCALE GENOMIC DNA]</scope>
    <source>
        <strain evidence="3">24T</strain>
    </source>
</reference>
<dbReference type="GO" id="GO:0007165">
    <property type="term" value="P:signal transduction"/>
    <property type="evidence" value="ECO:0007669"/>
    <property type="project" value="InterPro"/>
</dbReference>
<evidence type="ECO:0000313" key="3">
    <source>
        <dbReference type="EMBL" id="QLL09001.1"/>
    </source>
</evidence>
<organism evidence="3 4">
    <name type="scientific">Mycobacterium vicinigordonae</name>
    <dbReference type="NCBI Taxonomy" id="1719132"/>
    <lineage>
        <taxon>Bacteria</taxon>
        <taxon>Bacillati</taxon>
        <taxon>Actinomycetota</taxon>
        <taxon>Actinomycetes</taxon>
        <taxon>Mycobacteriales</taxon>
        <taxon>Mycobacteriaceae</taxon>
        <taxon>Mycobacterium</taxon>
    </lineage>
</organism>
<keyword evidence="4" id="KW-1185">Reference proteome</keyword>
<dbReference type="InterPro" id="IPR013568">
    <property type="entry name" value="SEFIR_dom"/>
</dbReference>
<dbReference type="Pfam" id="PF13676">
    <property type="entry name" value="TIR_2"/>
    <property type="match status" value="1"/>
</dbReference>
<protein>
    <submittedName>
        <fullName evidence="3">Toll/interleukin-1 receptor domain-containing protein</fullName>
    </submittedName>
</protein>
<dbReference type="PROSITE" id="PS51534">
    <property type="entry name" value="SEFIR"/>
    <property type="match status" value="1"/>
</dbReference>
<keyword evidence="3" id="KW-0675">Receptor</keyword>
<dbReference type="PROSITE" id="PS50104">
    <property type="entry name" value="TIR"/>
    <property type="match status" value="1"/>
</dbReference>